<organism evidence="2 3">
    <name type="scientific">Paenibacillus vulneris</name>
    <dbReference type="NCBI Taxonomy" id="1133364"/>
    <lineage>
        <taxon>Bacteria</taxon>
        <taxon>Bacillati</taxon>
        <taxon>Bacillota</taxon>
        <taxon>Bacilli</taxon>
        <taxon>Bacillales</taxon>
        <taxon>Paenibacillaceae</taxon>
        <taxon>Paenibacillus</taxon>
    </lineage>
</organism>
<dbReference type="InterPro" id="IPR016181">
    <property type="entry name" value="Acyl_CoA_acyltransferase"/>
</dbReference>
<gene>
    <name evidence="2" type="ORF">ACFQ4B_29570</name>
</gene>
<sequence>MYAFRSLNEGDLETICQFPQSEEELLYMSPRSQYPLIPEKIVQLLQNRYEPSVVMDVKTQEVAGYANLYDLDPAECSCWVGNVIISPEYRGKGAAEFLFDHLLQKAKDSLKVQKAFLWCHNTNTRGLSFYHKYGFKPVDMKIMMLGANRVVSIQMYKPL</sequence>
<dbReference type="Gene3D" id="3.40.630.30">
    <property type="match status" value="1"/>
</dbReference>
<dbReference type="PROSITE" id="PS51186">
    <property type="entry name" value="GNAT"/>
    <property type="match status" value="1"/>
</dbReference>
<evidence type="ECO:0000313" key="3">
    <source>
        <dbReference type="Proteomes" id="UP001597180"/>
    </source>
</evidence>
<dbReference type="RefSeq" id="WP_345590609.1">
    <property type="nucleotide sequence ID" value="NZ_BAABJG010000023.1"/>
</dbReference>
<dbReference type="Pfam" id="PF00583">
    <property type="entry name" value="Acetyltransf_1"/>
    <property type="match status" value="1"/>
</dbReference>
<dbReference type="InterPro" id="IPR000182">
    <property type="entry name" value="GNAT_dom"/>
</dbReference>
<evidence type="ECO:0000259" key="1">
    <source>
        <dbReference type="PROSITE" id="PS51186"/>
    </source>
</evidence>
<protein>
    <submittedName>
        <fullName evidence="2">GNAT family N-acetyltransferase</fullName>
        <ecNumber evidence="2">2.3.1.-</ecNumber>
    </submittedName>
</protein>
<name>A0ABW3UTL5_9BACL</name>
<dbReference type="CDD" id="cd04301">
    <property type="entry name" value="NAT_SF"/>
    <property type="match status" value="1"/>
</dbReference>
<keyword evidence="2" id="KW-0012">Acyltransferase</keyword>
<evidence type="ECO:0000313" key="2">
    <source>
        <dbReference type="EMBL" id="MFD1224262.1"/>
    </source>
</evidence>
<dbReference type="SUPFAM" id="SSF55729">
    <property type="entry name" value="Acyl-CoA N-acyltransferases (Nat)"/>
    <property type="match status" value="1"/>
</dbReference>
<dbReference type="EC" id="2.3.1.-" evidence="2"/>
<dbReference type="Proteomes" id="UP001597180">
    <property type="component" value="Unassembled WGS sequence"/>
</dbReference>
<feature type="domain" description="N-acetyltransferase" evidence="1">
    <location>
        <begin position="2"/>
        <end position="159"/>
    </location>
</feature>
<reference evidence="3" key="1">
    <citation type="journal article" date="2019" name="Int. J. Syst. Evol. Microbiol.">
        <title>The Global Catalogue of Microorganisms (GCM) 10K type strain sequencing project: providing services to taxonomists for standard genome sequencing and annotation.</title>
        <authorList>
            <consortium name="The Broad Institute Genomics Platform"/>
            <consortium name="The Broad Institute Genome Sequencing Center for Infectious Disease"/>
            <person name="Wu L."/>
            <person name="Ma J."/>
        </authorList>
    </citation>
    <scope>NUCLEOTIDE SEQUENCE [LARGE SCALE GENOMIC DNA]</scope>
    <source>
        <strain evidence="3">CCUG 53270</strain>
    </source>
</reference>
<keyword evidence="2" id="KW-0808">Transferase</keyword>
<keyword evidence="3" id="KW-1185">Reference proteome</keyword>
<dbReference type="GO" id="GO:0016746">
    <property type="term" value="F:acyltransferase activity"/>
    <property type="evidence" value="ECO:0007669"/>
    <property type="project" value="UniProtKB-KW"/>
</dbReference>
<dbReference type="EMBL" id="JBHTLU010000043">
    <property type="protein sequence ID" value="MFD1224262.1"/>
    <property type="molecule type" value="Genomic_DNA"/>
</dbReference>
<proteinExistence type="predicted"/>
<accession>A0ABW3UTL5</accession>
<comment type="caution">
    <text evidence="2">The sequence shown here is derived from an EMBL/GenBank/DDBJ whole genome shotgun (WGS) entry which is preliminary data.</text>
</comment>